<dbReference type="Pfam" id="PF02579">
    <property type="entry name" value="Nitro_FeMo-Co"/>
    <property type="match status" value="1"/>
</dbReference>
<accession>A0A2S6NMS0</accession>
<keyword evidence="1" id="KW-0535">Nitrogen fixation</keyword>
<dbReference type="Gene3D" id="3.10.180.10">
    <property type="entry name" value="2,3-Dihydroxybiphenyl 1,2-Dioxygenase, domain 1"/>
    <property type="match status" value="1"/>
</dbReference>
<dbReference type="PROSITE" id="PS51819">
    <property type="entry name" value="VOC"/>
    <property type="match status" value="1"/>
</dbReference>
<organism evidence="7 8">
    <name type="scientific">Rhodopila globiformis</name>
    <name type="common">Rhodopseudomonas globiformis</name>
    <dbReference type="NCBI Taxonomy" id="1071"/>
    <lineage>
        <taxon>Bacteria</taxon>
        <taxon>Pseudomonadati</taxon>
        <taxon>Pseudomonadota</taxon>
        <taxon>Alphaproteobacteria</taxon>
        <taxon>Acetobacterales</taxon>
        <taxon>Acetobacteraceae</taxon>
        <taxon>Rhodopila</taxon>
    </lineage>
</organism>
<dbReference type="SUPFAM" id="SSF54593">
    <property type="entry name" value="Glyoxalase/Bleomycin resistance protein/Dihydroxybiphenyl dioxygenase"/>
    <property type="match status" value="1"/>
</dbReference>
<evidence type="ECO:0000313" key="8">
    <source>
        <dbReference type="Proteomes" id="UP000239724"/>
    </source>
</evidence>
<dbReference type="InterPro" id="IPR029068">
    <property type="entry name" value="Glyas_Bleomycin-R_OHBP_Dase"/>
</dbReference>
<dbReference type="PANTHER" id="PTHR46036">
    <property type="entry name" value="LACTOYLGLUTATHIONE LYASE"/>
    <property type="match status" value="1"/>
</dbReference>
<dbReference type="GO" id="GO:0004462">
    <property type="term" value="F:lactoylglutathione lyase activity"/>
    <property type="evidence" value="ECO:0007669"/>
    <property type="project" value="TreeGrafter"/>
</dbReference>
<dbReference type="InterPro" id="IPR037523">
    <property type="entry name" value="VOC_core"/>
</dbReference>
<protein>
    <recommendedName>
        <fullName evidence="3">Aldoketomutase</fullName>
    </recommendedName>
    <alternativeName>
        <fullName evidence="2">Ketone-aldehyde mutase</fullName>
    </alternativeName>
    <alternativeName>
        <fullName evidence="4">Methylglyoxalase</fullName>
    </alternativeName>
    <alternativeName>
        <fullName evidence="5">S-D-lactoylglutathione methylglyoxal lyase</fullName>
    </alternativeName>
</protein>
<dbReference type="OrthoDB" id="9789841at2"/>
<comment type="caution">
    <text evidence="7">The sequence shown here is derived from an EMBL/GenBank/DDBJ whole genome shotgun (WGS) entry which is preliminary data.</text>
</comment>
<evidence type="ECO:0000256" key="2">
    <source>
        <dbReference type="ARBA" id="ARBA00030291"/>
    </source>
</evidence>
<dbReference type="GO" id="GO:0005737">
    <property type="term" value="C:cytoplasm"/>
    <property type="evidence" value="ECO:0007669"/>
    <property type="project" value="TreeGrafter"/>
</dbReference>
<dbReference type="InterPro" id="IPR004360">
    <property type="entry name" value="Glyas_Fos-R_dOase_dom"/>
</dbReference>
<dbReference type="Proteomes" id="UP000239724">
    <property type="component" value="Unassembled WGS sequence"/>
</dbReference>
<dbReference type="InterPro" id="IPR036105">
    <property type="entry name" value="DiNase_FeMo-co_biosyn_sf"/>
</dbReference>
<reference evidence="7 8" key="1">
    <citation type="journal article" date="2018" name="Arch. Microbiol.">
        <title>New insights into the metabolic potential of the phototrophic purple bacterium Rhodopila globiformis DSM 161(T) from its draft genome sequence and evidence for a vanadium-dependent nitrogenase.</title>
        <authorList>
            <person name="Imhoff J.F."/>
            <person name="Rahn T."/>
            <person name="Kunzel S."/>
            <person name="Neulinger S.C."/>
        </authorList>
    </citation>
    <scope>NUCLEOTIDE SEQUENCE [LARGE SCALE GENOMIC DNA]</scope>
    <source>
        <strain evidence="7 8">DSM 161</strain>
    </source>
</reference>
<keyword evidence="8" id="KW-1185">Reference proteome</keyword>
<evidence type="ECO:0000256" key="3">
    <source>
        <dbReference type="ARBA" id="ARBA00030892"/>
    </source>
</evidence>
<dbReference type="Gene3D" id="3.30.420.130">
    <property type="entry name" value="Dinitrogenase iron-molybdenum cofactor biosynthesis domain"/>
    <property type="match status" value="1"/>
</dbReference>
<evidence type="ECO:0000313" key="7">
    <source>
        <dbReference type="EMBL" id="PPQ37777.1"/>
    </source>
</evidence>
<evidence type="ECO:0000259" key="6">
    <source>
        <dbReference type="PROSITE" id="PS51819"/>
    </source>
</evidence>
<evidence type="ECO:0000256" key="5">
    <source>
        <dbReference type="ARBA" id="ARBA00033298"/>
    </source>
</evidence>
<keyword evidence="7" id="KW-0456">Lyase</keyword>
<dbReference type="SUPFAM" id="SSF53146">
    <property type="entry name" value="Nitrogenase accessory factor-like"/>
    <property type="match status" value="1"/>
</dbReference>
<dbReference type="Pfam" id="PF00903">
    <property type="entry name" value="Glyoxalase"/>
    <property type="match status" value="1"/>
</dbReference>
<dbReference type="GO" id="GO:0019243">
    <property type="term" value="P:methylglyoxal catabolic process to D-lactate via S-lactoyl-glutathione"/>
    <property type="evidence" value="ECO:0007669"/>
    <property type="project" value="TreeGrafter"/>
</dbReference>
<dbReference type="RefSeq" id="WP_104517388.1">
    <property type="nucleotide sequence ID" value="NZ_NHRY01000045.1"/>
</dbReference>
<name>A0A2S6NMS0_RHOGL</name>
<dbReference type="PANTHER" id="PTHR46036:SF5">
    <property type="entry name" value="LACTOYLGLUTATHIONE LYASE"/>
    <property type="match status" value="1"/>
</dbReference>
<proteinExistence type="predicted"/>
<dbReference type="InterPro" id="IPR003731">
    <property type="entry name" value="Di-Nase_FeMo-co_biosynth"/>
</dbReference>
<gene>
    <name evidence="7" type="ORF">CCS01_03135</name>
</gene>
<evidence type="ECO:0000256" key="4">
    <source>
        <dbReference type="ARBA" id="ARBA00032460"/>
    </source>
</evidence>
<dbReference type="AlphaFoldDB" id="A0A2S6NMS0"/>
<feature type="domain" description="VOC" evidence="6">
    <location>
        <begin position="134"/>
        <end position="259"/>
    </location>
</feature>
<sequence length="263" mass="28548">MSIDKIERPQTATLRIAVASRDDMRVDQHFGHADSFLVFDVIGDGATPLGRRVIAEHAQGEDEDPRQTAMRMLADCSVLLVAKIGPNPQAQLATVGIEASDMLAGKPIETALAMTFAAKNVDHSGVPVDASQFRLLHAMLRVTDLERSLAFYIGQLGMRVLEQRDHKKNQFSQAYVGYGDGFEQMTLELVANWAHEGPYVAGDSFGHVAIAVTGITALCDRLAAAGVKMPRPPRAQRHGDSIVAFIEDPDGHQIELVQRSPAA</sequence>
<evidence type="ECO:0000256" key="1">
    <source>
        <dbReference type="ARBA" id="ARBA00023231"/>
    </source>
</evidence>
<dbReference type="EMBL" id="NHRY01000045">
    <property type="protein sequence ID" value="PPQ37777.1"/>
    <property type="molecule type" value="Genomic_DNA"/>
</dbReference>